<evidence type="ECO:0000313" key="5">
    <source>
        <dbReference type="Proteomes" id="UP001500363"/>
    </source>
</evidence>
<accession>A0ABN2BJP5</accession>
<organism evidence="4 5">
    <name type="scientific">Kribbella lupini</name>
    <dbReference type="NCBI Taxonomy" id="291602"/>
    <lineage>
        <taxon>Bacteria</taxon>
        <taxon>Bacillati</taxon>
        <taxon>Actinomycetota</taxon>
        <taxon>Actinomycetes</taxon>
        <taxon>Propionibacteriales</taxon>
        <taxon>Kribbellaceae</taxon>
        <taxon>Kribbella</taxon>
    </lineage>
</organism>
<dbReference type="Gene3D" id="2.20.230.10">
    <property type="entry name" value="Resuscitation-promoting factor rpfb"/>
    <property type="match status" value="1"/>
</dbReference>
<proteinExistence type="predicted"/>
<dbReference type="Pfam" id="PF07501">
    <property type="entry name" value="G5"/>
    <property type="match status" value="1"/>
</dbReference>
<feature type="region of interest" description="Disordered" evidence="2">
    <location>
        <begin position="48"/>
        <end position="72"/>
    </location>
</feature>
<comment type="caution">
    <text evidence="4">The sequence shown here is derived from an EMBL/GenBank/DDBJ whole genome shotgun (WGS) entry which is preliminary data.</text>
</comment>
<evidence type="ECO:0000259" key="3">
    <source>
        <dbReference type="PROSITE" id="PS51109"/>
    </source>
</evidence>
<dbReference type="Proteomes" id="UP001500363">
    <property type="component" value="Unassembled WGS sequence"/>
</dbReference>
<dbReference type="SMART" id="SM01208">
    <property type="entry name" value="G5"/>
    <property type="match status" value="1"/>
</dbReference>
<evidence type="ECO:0000256" key="2">
    <source>
        <dbReference type="SAM" id="MobiDB-lite"/>
    </source>
</evidence>
<evidence type="ECO:0000256" key="1">
    <source>
        <dbReference type="ARBA" id="ARBA00022729"/>
    </source>
</evidence>
<keyword evidence="5" id="KW-1185">Reference proteome</keyword>
<reference evidence="4 5" key="1">
    <citation type="journal article" date="2019" name="Int. J. Syst. Evol. Microbiol.">
        <title>The Global Catalogue of Microorganisms (GCM) 10K type strain sequencing project: providing services to taxonomists for standard genome sequencing and annotation.</title>
        <authorList>
            <consortium name="The Broad Institute Genomics Platform"/>
            <consortium name="The Broad Institute Genome Sequencing Center for Infectious Disease"/>
            <person name="Wu L."/>
            <person name="Ma J."/>
        </authorList>
    </citation>
    <scope>NUCLEOTIDE SEQUENCE [LARGE SCALE GENOMIC DNA]</scope>
    <source>
        <strain evidence="4 5">JCM 14303</strain>
    </source>
</reference>
<feature type="compositionally biased region" description="Pro residues" evidence="2">
    <location>
        <begin position="58"/>
        <end position="71"/>
    </location>
</feature>
<gene>
    <name evidence="4" type="ORF">GCM10009741_51210</name>
</gene>
<feature type="domain" description="G5" evidence="3">
    <location>
        <begin position="75"/>
        <end position="156"/>
    </location>
</feature>
<dbReference type="EMBL" id="BAAANC010000002">
    <property type="protein sequence ID" value="GAA1541808.1"/>
    <property type="molecule type" value="Genomic_DNA"/>
</dbReference>
<keyword evidence="1" id="KW-0732">Signal</keyword>
<protein>
    <recommendedName>
        <fullName evidence="3">G5 domain-containing protein</fullName>
    </recommendedName>
</protein>
<dbReference type="InterPro" id="IPR011098">
    <property type="entry name" value="G5_dom"/>
</dbReference>
<name>A0ABN2BJP5_9ACTN</name>
<dbReference type="PROSITE" id="PS51109">
    <property type="entry name" value="G5"/>
    <property type="match status" value="1"/>
</dbReference>
<evidence type="ECO:0000313" key="4">
    <source>
        <dbReference type="EMBL" id="GAA1541808.1"/>
    </source>
</evidence>
<sequence>MTSGPQGEGVGMGGRWLCCVVGLVVVAGGCAIEGEKKDGHLEPVAGAVSQAPASTPTNAPPTTAPTKPPAATPVVKPVTVRRLVVVTRAVAFKRVTKQDASLEVGTREVTKRGRAGVQRLTYEVTFTGGVQVGKRLVRQVVTRKPVAEVTSVGTKAVVVEEESGCDPNYSGACVPIASDVDCSSGSGNGPAYVVGPVQVIGRDIYGLDGNNDGVGCENG</sequence>